<sequence length="153" mass="17055">MHTYDTCRVCETHGYFGGRQFGDLRQAQFKEIPTIRCVTDSLVLTYYHGILTLTRPSNIVGFHPGLGPTGSKLAKQQDAVPSDEWNRMKNASYSKAVTIAFVDKASVKSTRTVTDRHPVDPDPKGTPSKKKSQRCNSQCGDWVRHGDDVTPEN</sequence>
<evidence type="ECO:0000256" key="1">
    <source>
        <dbReference type="SAM" id="MobiDB-lite"/>
    </source>
</evidence>
<dbReference type="OrthoDB" id="76567at2759"/>
<protein>
    <submittedName>
        <fullName evidence="2">Uncharacterized protein</fullName>
    </submittedName>
</protein>
<evidence type="ECO:0000313" key="2">
    <source>
        <dbReference type="EMBL" id="CAP98904.1"/>
    </source>
</evidence>
<dbReference type="HOGENOM" id="CLU_1713904_0_0_1"/>
<gene>
    <name evidence="2" type="ORF">Pc22g16160</name>
    <name evidence="2" type="ORF">PCH_Pc22g16160</name>
</gene>
<dbReference type="AlphaFoldDB" id="B6HQR1"/>
<dbReference type="Proteomes" id="UP000000724">
    <property type="component" value="Contig Pc00c22"/>
</dbReference>
<organism evidence="2 3">
    <name type="scientific">Penicillium rubens (strain ATCC 28089 / DSM 1075 / NRRL 1951 / Wisconsin 54-1255)</name>
    <name type="common">Penicillium chrysogenum</name>
    <dbReference type="NCBI Taxonomy" id="500485"/>
    <lineage>
        <taxon>Eukaryota</taxon>
        <taxon>Fungi</taxon>
        <taxon>Dikarya</taxon>
        <taxon>Ascomycota</taxon>
        <taxon>Pezizomycotina</taxon>
        <taxon>Eurotiomycetes</taxon>
        <taxon>Eurotiomycetidae</taxon>
        <taxon>Eurotiales</taxon>
        <taxon>Aspergillaceae</taxon>
        <taxon>Penicillium</taxon>
        <taxon>Penicillium chrysogenum species complex</taxon>
    </lineage>
</organism>
<name>B6HQR1_PENRW</name>
<reference evidence="2 3" key="1">
    <citation type="journal article" date="2008" name="Nat. Biotechnol.">
        <title>Genome sequencing and analysis of the filamentous fungus Penicillium chrysogenum.</title>
        <authorList>
            <person name="van den Berg M.A."/>
            <person name="Albang R."/>
            <person name="Albermann K."/>
            <person name="Badger J.H."/>
            <person name="Daran J.-M."/>
            <person name="Driessen A.J.M."/>
            <person name="Garcia-Estrada C."/>
            <person name="Fedorova N.D."/>
            <person name="Harris D.M."/>
            <person name="Heijne W.H.M."/>
            <person name="Joardar V.S."/>
            <person name="Kiel J.A.K.W."/>
            <person name="Kovalchuk A."/>
            <person name="Martin J.F."/>
            <person name="Nierman W.C."/>
            <person name="Nijland J.G."/>
            <person name="Pronk J.T."/>
            <person name="Roubos J.A."/>
            <person name="van der Klei I.J."/>
            <person name="van Peij N.N.M.E."/>
            <person name="Veenhuis M."/>
            <person name="von Doehren H."/>
            <person name="Wagner C."/>
            <person name="Wortman J.R."/>
            <person name="Bovenberg R.A.L."/>
        </authorList>
    </citation>
    <scope>NUCLEOTIDE SEQUENCE [LARGE SCALE GENOMIC DNA]</scope>
    <source>
        <strain evidence="3">ATCC 28089 / DSM 1075 / NRRL 1951 / Wisconsin 54-1255</strain>
    </source>
</reference>
<proteinExistence type="predicted"/>
<keyword evidence="3" id="KW-1185">Reference proteome</keyword>
<dbReference type="EMBL" id="AM920437">
    <property type="protein sequence ID" value="CAP98904.1"/>
    <property type="molecule type" value="Genomic_DNA"/>
</dbReference>
<feature type="region of interest" description="Disordered" evidence="1">
    <location>
        <begin position="108"/>
        <end position="153"/>
    </location>
</feature>
<evidence type="ECO:0000313" key="3">
    <source>
        <dbReference type="Proteomes" id="UP000000724"/>
    </source>
</evidence>
<dbReference type="VEuPathDB" id="FungiDB:PCH_Pc22g16160"/>
<feature type="compositionally biased region" description="Basic and acidic residues" evidence="1">
    <location>
        <begin position="113"/>
        <end position="123"/>
    </location>
</feature>
<feature type="compositionally biased region" description="Basic and acidic residues" evidence="1">
    <location>
        <begin position="142"/>
        <end position="153"/>
    </location>
</feature>
<accession>B6HQR1</accession>